<dbReference type="AlphaFoldDB" id="A0AAD8I4M3"/>
<protein>
    <submittedName>
        <fullName evidence="1">Uncharacterized protein</fullName>
    </submittedName>
</protein>
<dbReference type="EMBL" id="JAUIZM010000006">
    <property type="protein sequence ID" value="KAK1377758.1"/>
    <property type="molecule type" value="Genomic_DNA"/>
</dbReference>
<sequence>MLSIDIDVRVHFVHSYFNTGDMLLMSDSCKWFSYNTVKKEAKEVPFSISSGQAFKYKETLISLTGFKKVKWNAHKDCRSVGLNSASCLISSLPLIHSILLKMSQDKKRKTLFSYFSSGMATPTPSDATPTNIHSASNMRGAFNGLQALFLRDCPYAYYVHCFAHRLQLALVGAAEKQDYVWEFFSMLANVVNIVSGSSKRLSELQTAHGIEVDHSVASGERETGRGLNQIGNLQRAGSTRWNSHFNSVCSLIDKYGSIIIVLESINNCSTNSSAQRGEAREDMIITILSWLPAKSLLCFKTMSMAWLSLISNPAVINFHLRHAENSQDNESFIAHRTSYSYSSIFSGNNDSSIGLSYFEGRLSRDLFIVGSLMTLFVLYWTLDHGVMRFDLNNKVFYNHRFPANVQKSRGIKHGNMRVTEMKYSIAVVMNSNDEDGLRSKVNFWTVVDGSEESWTLT</sequence>
<dbReference type="InterPro" id="IPR055298">
    <property type="entry name" value="AtLOH3-like"/>
</dbReference>
<dbReference type="InterPro" id="IPR036047">
    <property type="entry name" value="F-box-like_dom_sf"/>
</dbReference>
<gene>
    <name evidence="1" type="ORF">POM88_024502</name>
</gene>
<dbReference type="SUPFAM" id="SSF81383">
    <property type="entry name" value="F-box domain"/>
    <property type="match status" value="1"/>
</dbReference>
<reference evidence="1" key="1">
    <citation type="submission" date="2023-02" db="EMBL/GenBank/DDBJ databases">
        <title>Genome of toxic invasive species Heracleum sosnowskyi carries increased number of genes despite the absence of recent whole-genome duplications.</title>
        <authorList>
            <person name="Schelkunov M."/>
            <person name="Shtratnikova V."/>
            <person name="Makarenko M."/>
            <person name="Klepikova A."/>
            <person name="Omelchenko D."/>
            <person name="Novikova G."/>
            <person name="Obukhova E."/>
            <person name="Bogdanov V."/>
            <person name="Penin A."/>
            <person name="Logacheva M."/>
        </authorList>
    </citation>
    <scope>NUCLEOTIDE SEQUENCE</scope>
    <source>
        <strain evidence="1">Hsosn_3</strain>
        <tissue evidence="1">Leaf</tissue>
    </source>
</reference>
<reference evidence="1" key="2">
    <citation type="submission" date="2023-05" db="EMBL/GenBank/DDBJ databases">
        <authorList>
            <person name="Schelkunov M.I."/>
        </authorList>
    </citation>
    <scope>NUCLEOTIDE SEQUENCE</scope>
    <source>
        <strain evidence="1">Hsosn_3</strain>
        <tissue evidence="1">Leaf</tissue>
    </source>
</reference>
<dbReference type="PANTHER" id="PTHR11697">
    <property type="entry name" value="GENERAL TRANSCRIPTION FACTOR 2-RELATED ZINC FINGER PROTEIN"/>
    <property type="match status" value="1"/>
</dbReference>
<dbReference type="PANTHER" id="PTHR11697:SF230">
    <property type="entry name" value="ZINC FINGER, MYM DOMAIN CONTAINING 1"/>
    <property type="match status" value="1"/>
</dbReference>
<organism evidence="1 2">
    <name type="scientific">Heracleum sosnowskyi</name>
    <dbReference type="NCBI Taxonomy" id="360622"/>
    <lineage>
        <taxon>Eukaryota</taxon>
        <taxon>Viridiplantae</taxon>
        <taxon>Streptophyta</taxon>
        <taxon>Embryophyta</taxon>
        <taxon>Tracheophyta</taxon>
        <taxon>Spermatophyta</taxon>
        <taxon>Magnoliopsida</taxon>
        <taxon>eudicotyledons</taxon>
        <taxon>Gunneridae</taxon>
        <taxon>Pentapetalae</taxon>
        <taxon>asterids</taxon>
        <taxon>campanulids</taxon>
        <taxon>Apiales</taxon>
        <taxon>Apiaceae</taxon>
        <taxon>Apioideae</taxon>
        <taxon>apioid superclade</taxon>
        <taxon>Tordylieae</taxon>
        <taxon>Tordyliinae</taxon>
        <taxon>Heracleum</taxon>
    </lineage>
</organism>
<evidence type="ECO:0000313" key="1">
    <source>
        <dbReference type="EMBL" id="KAK1377758.1"/>
    </source>
</evidence>
<name>A0AAD8I4M3_9APIA</name>
<evidence type="ECO:0000313" key="2">
    <source>
        <dbReference type="Proteomes" id="UP001237642"/>
    </source>
</evidence>
<comment type="caution">
    <text evidence="1">The sequence shown here is derived from an EMBL/GenBank/DDBJ whole genome shotgun (WGS) entry which is preliminary data.</text>
</comment>
<dbReference type="InterPro" id="IPR012337">
    <property type="entry name" value="RNaseH-like_sf"/>
</dbReference>
<dbReference type="SUPFAM" id="SSF53098">
    <property type="entry name" value="Ribonuclease H-like"/>
    <property type="match status" value="1"/>
</dbReference>
<accession>A0AAD8I4M3</accession>
<proteinExistence type="predicted"/>
<keyword evidence="2" id="KW-1185">Reference proteome</keyword>
<dbReference type="Proteomes" id="UP001237642">
    <property type="component" value="Unassembled WGS sequence"/>
</dbReference>